<proteinExistence type="predicted"/>
<sequence length="103" mass="12421">MYRRSREYQESVTKFAKARVAREEKRINGVHPEYPPELPALRRLIEITDYDTGIPVTHRLELYRSNRIDCYNVWVNGKLWKKRMGWSKVLEGLRKALPRRINH</sequence>
<evidence type="ECO:0000313" key="2">
    <source>
        <dbReference type="Proteomes" id="UP000267535"/>
    </source>
</evidence>
<reference evidence="1 2" key="1">
    <citation type="submission" date="2018-11" db="EMBL/GenBank/DDBJ databases">
        <title>The draft genome sequence of Amphritea balenae JAMM 1525T.</title>
        <authorList>
            <person name="Fang Z."/>
            <person name="Zhang Y."/>
            <person name="Han X."/>
        </authorList>
    </citation>
    <scope>NUCLEOTIDE SEQUENCE [LARGE SCALE GENOMIC DNA]</scope>
    <source>
        <strain evidence="1 2">JAMM 1525</strain>
    </source>
</reference>
<dbReference type="Proteomes" id="UP000267535">
    <property type="component" value="Unassembled WGS sequence"/>
</dbReference>
<organism evidence="1 2">
    <name type="scientific">Amphritea balenae</name>
    <dbReference type="NCBI Taxonomy" id="452629"/>
    <lineage>
        <taxon>Bacteria</taxon>
        <taxon>Pseudomonadati</taxon>
        <taxon>Pseudomonadota</taxon>
        <taxon>Gammaproteobacteria</taxon>
        <taxon>Oceanospirillales</taxon>
        <taxon>Oceanospirillaceae</taxon>
        <taxon>Amphritea</taxon>
    </lineage>
</organism>
<comment type="caution">
    <text evidence="1">The sequence shown here is derived from an EMBL/GenBank/DDBJ whole genome shotgun (WGS) entry which is preliminary data.</text>
</comment>
<accession>A0A3P1SL93</accession>
<protein>
    <submittedName>
        <fullName evidence="1">Uncharacterized protein</fullName>
    </submittedName>
</protein>
<dbReference type="RefSeq" id="WP_124927106.1">
    <property type="nucleotide sequence ID" value="NZ_BMOH01000003.1"/>
</dbReference>
<evidence type="ECO:0000313" key="1">
    <source>
        <dbReference type="EMBL" id="RRC98011.1"/>
    </source>
</evidence>
<dbReference type="EMBL" id="RQXV01000009">
    <property type="protein sequence ID" value="RRC98011.1"/>
    <property type="molecule type" value="Genomic_DNA"/>
</dbReference>
<gene>
    <name evidence="1" type="ORF">EHS89_15660</name>
</gene>
<dbReference type="AlphaFoldDB" id="A0A3P1SL93"/>
<dbReference type="OrthoDB" id="6318949at2"/>
<keyword evidence="2" id="KW-1185">Reference proteome</keyword>
<name>A0A3P1SL93_9GAMM</name>